<dbReference type="InterPro" id="IPR025665">
    <property type="entry name" value="Beta-barrel_OMP_2"/>
</dbReference>
<keyword evidence="1" id="KW-0812">Transmembrane</keyword>
<accession>A0A7X8XTS8</accession>
<reference evidence="3 4" key="1">
    <citation type="submission" date="2020-04" db="EMBL/GenBank/DDBJ databases">
        <title>Flammeovirga sp. SR4, a novel species isolated from seawater.</title>
        <authorList>
            <person name="Wang X."/>
        </authorList>
    </citation>
    <scope>NUCLEOTIDE SEQUENCE [LARGE SCALE GENOMIC DNA]</scope>
    <source>
        <strain evidence="3 4">SR4</strain>
    </source>
</reference>
<evidence type="ECO:0000313" key="4">
    <source>
        <dbReference type="Proteomes" id="UP000585050"/>
    </source>
</evidence>
<gene>
    <name evidence="3" type="ORF">HGP29_00020</name>
</gene>
<sequence>MYTTHVWNKFSLYWPKIIITSFIFLLAFSYTAKAQQKGKTSTILNLPNFDKKKFHYGFQLGFVSSPVGLDPSENAFQINGTDTTAVYITPQTTASFLLGFLMNIKLSDDNHWHLRISPNVSFYSRRFTIDSLGYNLPSSDDIIIDPNRDLVQLQSNTSLEIPIMFKYQSKRRKNHRLYLLGGLTPSFTVATKQESTREEFWITLKEYNLSFTWGFGMHIYNRMFCLSPEIRISHGLLNVADPVDTSLYMHTVDAIRLHKISFIINFEG</sequence>
<evidence type="ECO:0000256" key="1">
    <source>
        <dbReference type="SAM" id="Phobius"/>
    </source>
</evidence>
<comment type="caution">
    <text evidence="3">The sequence shown here is derived from an EMBL/GenBank/DDBJ whole genome shotgun (WGS) entry which is preliminary data.</text>
</comment>
<organism evidence="3 4">
    <name type="scientific">Flammeovirga agarivorans</name>
    <dbReference type="NCBI Taxonomy" id="2726742"/>
    <lineage>
        <taxon>Bacteria</taxon>
        <taxon>Pseudomonadati</taxon>
        <taxon>Bacteroidota</taxon>
        <taxon>Cytophagia</taxon>
        <taxon>Cytophagales</taxon>
        <taxon>Flammeovirgaceae</taxon>
        <taxon>Flammeovirga</taxon>
    </lineage>
</organism>
<evidence type="ECO:0000313" key="3">
    <source>
        <dbReference type="EMBL" id="NLR89569.1"/>
    </source>
</evidence>
<proteinExistence type="predicted"/>
<dbReference type="AlphaFoldDB" id="A0A7X8XTS8"/>
<dbReference type="Pfam" id="PF13568">
    <property type="entry name" value="OMP_b-brl_2"/>
    <property type="match status" value="1"/>
</dbReference>
<keyword evidence="1" id="KW-0472">Membrane</keyword>
<keyword evidence="1" id="KW-1133">Transmembrane helix</keyword>
<dbReference type="RefSeq" id="WP_168880265.1">
    <property type="nucleotide sequence ID" value="NZ_JABAIL010000001.1"/>
</dbReference>
<evidence type="ECO:0000259" key="2">
    <source>
        <dbReference type="Pfam" id="PF13568"/>
    </source>
</evidence>
<name>A0A7X8XTS8_9BACT</name>
<dbReference type="Proteomes" id="UP000585050">
    <property type="component" value="Unassembled WGS sequence"/>
</dbReference>
<feature type="transmembrane region" description="Helical" evidence="1">
    <location>
        <begin position="12"/>
        <end position="32"/>
    </location>
</feature>
<keyword evidence="4" id="KW-1185">Reference proteome</keyword>
<feature type="domain" description="Outer membrane protein beta-barrel" evidence="2">
    <location>
        <begin position="45"/>
        <end position="239"/>
    </location>
</feature>
<dbReference type="EMBL" id="JABAIL010000001">
    <property type="protein sequence ID" value="NLR89569.1"/>
    <property type="molecule type" value="Genomic_DNA"/>
</dbReference>
<protein>
    <submittedName>
        <fullName evidence="3">PorT family protein</fullName>
    </submittedName>
</protein>